<reference evidence="4 5" key="1">
    <citation type="submission" date="2021-03" db="EMBL/GenBank/DDBJ databases">
        <title>Sequencing the genomes of 1000 actinobacteria strains.</title>
        <authorList>
            <person name="Klenk H.-P."/>
        </authorList>
    </citation>
    <scope>NUCLEOTIDE SEQUENCE [LARGE SCALE GENOMIC DNA]</scope>
    <source>
        <strain evidence="4 5">DSM 12544</strain>
    </source>
</reference>
<dbReference type="EMBL" id="JAGINX010000001">
    <property type="protein sequence ID" value="MBP2319461.1"/>
    <property type="molecule type" value="Genomic_DNA"/>
</dbReference>
<feature type="transmembrane region" description="Helical" evidence="2">
    <location>
        <begin position="68"/>
        <end position="85"/>
    </location>
</feature>
<feature type="transmembrane region" description="Helical" evidence="2">
    <location>
        <begin position="37"/>
        <end position="56"/>
    </location>
</feature>
<dbReference type="InterPro" id="IPR002656">
    <property type="entry name" value="Acyl_transf_3_dom"/>
</dbReference>
<evidence type="ECO:0000313" key="4">
    <source>
        <dbReference type="EMBL" id="MBP2319461.1"/>
    </source>
</evidence>
<feature type="domain" description="Acyltransferase 3" evidence="3">
    <location>
        <begin position="6"/>
        <end position="299"/>
    </location>
</feature>
<feature type="transmembrane region" description="Helical" evidence="2">
    <location>
        <begin position="12"/>
        <end position="31"/>
    </location>
</feature>
<organism evidence="4 5">
    <name type="scientific">Nesterenkonia lacusekhoensis</name>
    <dbReference type="NCBI Taxonomy" id="150832"/>
    <lineage>
        <taxon>Bacteria</taxon>
        <taxon>Bacillati</taxon>
        <taxon>Actinomycetota</taxon>
        <taxon>Actinomycetes</taxon>
        <taxon>Micrococcales</taxon>
        <taxon>Micrococcaceae</taxon>
        <taxon>Nesterenkonia</taxon>
    </lineage>
</organism>
<feature type="transmembrane region" description="Helical" evidence="2">
    <location>
        <begin position="150"/>
        <end position="167"/>
    </location>
</feature>
<dbReference type="PANTHER" id="PTHR37312:SF1">
    <property type="entry name" value="MEMBRANE-BOUND ACYLTRANSFERASE YKRP-RELATED"/>
    <property type="match status" value="1"/>
</dbReference>
<keyword evidence="2" id="KW-0812">Transmembrane</keyword>
<keyword evidence="2" id="KW-0472">Membrane</keyword>
<dbReference type="Proteomes" id="UP001519331">
    <property type="component" value="Unassembled WGS sequence"/>
</dbReference>
<keyword evidence="5" id="KW-1185">Reference proteome</keyword>
<feature type="transmembrane region" description="Helical" evidence="2">
    <location>
        <begin position="97"/>
        <end position="115"/>
    </location>
</feature>
<sequence length="374" mass="41391">MSSRDHRLDAAKGVLIFMVVLGHIMAAVSPWDDASLRIFQTAIYAFHMPAFVFLTGVTARSGKIPHRVAFLLVLLATALPLYYGWMSMLGLEPEFDFLVPYWITWFLLALVWWLLTVPLIERFPRAMLSLSLAAGLFGGLIPEYDYELSLARALTFWPFFVIGKLYGRSILSWAGSGGLGKRIGLLGAAMVPVGVFYAVDVEKLWFYGSRGFDFLDATAAEGSALRAIIALCAMLSTVAVLAWMPRGAGFWAAVGRRSLAVYLLHGFMVRALNRPLDDILEVVPGPVMVIVCFLLAGLTTWLFALPVWDEGIRRYGEGVIRLAAAPVVWVRATIQKGRERRAQQAEHERIGEQNPEAENAAEDSAEAKPALSRR</sequence>
<feature type="transmembrane region" description="Helical" evidence="2">
    <location>
        <begin position="288"/>
        <end position="308"/>
    </location>
</feature>
<dbReference type="PANTHER" id="PTHR37312">
    <property type="entry name" value="MEMBRANE-BOUND ACYLTRANSFERASE YKRP-RELATED"/>
    <property type="match status" value="1"/>
</dbReference>
<evidence type="ECO:0000256" key="1">
    <source>
        <dbReference type="SAM" id="MobiDB-lite"/>
    </source>
</evidence>
<gene>
    <name evidence="4" type="ORF">JOF45_002480</name>
</gene>
<name>A0ABS4T5A4_9MICC</name>
<feature type="transmembrane region" description="Helical" evidence="2">
    <location>
        <begin position="179"/>
        <end position="199"/>
    </location>
</feature>
<feature type="transmembrane region" description="Helical" evidence="2">
    <location>
        <begin position="127"/>
        <end position="144"/>
    </location>
</feature>
<evidence type="ECO:0000313" key="5">
    <source>
        <dbReference type="Proteomes" id="UP001519331"/>
    </source>
</evidence>
<comment type="caution">
    <text evidence="4">The sequence shown here is derived from an EMBL/GenBank/DDBJ whole genome shotgun (WGS) entry which is preliminary data.</text>
</comment>
<feature type="transmembrane region" description="Helical" evidence="2">
    <location>
        <begin position="250"/>
        <end position="268"/>
    </location>
</feature>
<feature type="compositionally biased region" description="Basic and acidic residues" evidence="1">
    <location>
        <begin position="340"/>
        <end position="351"/>
    </location>
</feature>
<protein>
    <submittedName>
        <fullName evidence="4">Fucose 4-O-acetylase-like acetyltransferase</fullName>
    </submittedName>
</protein>
<evidence type="ECO:0000256" key="2">
    <source>
        <dbReference type="SAM" id="Phobius"/>
    </source>
</evidence>
<evidence type="ECO:0000259" key="3">
    <source>
        <dbReference type="Pfam" id="PF01757"/>
    </source>
</evidence>
<dbReference type="Pfam" id="PF01757">
    <property type="entry name" value="Acyl_transf_3"/>
    <property type="match status" value="1"/>
</dbReference>
<feature type="region of interest" description="Disordered" evidence="1">
    <location>
        <begin position="340"/>
        <end position="374"/>
    </location>
</feature>
<dbReference type="InterPro" id="IPR052734">
    <property type="entry name" value="Nod_factor_acetyltransferase"/>
</dbReference>
<proteinExistence type="predicted"/>
<feature type="transmembrane region" description="Helical" evidence="2">
    <location>
        <begin position="224"/>
        <end position="243"/>
    </location>
</feature>
<dbReference type="RefSeq" id="WP_210050821.1">
    <property type="nucleotide sequence ID" value="NZ_JAGINX010000001.1"/>
</dbReference>
<accession>A0ABS4T5A4</accession>
<keyword evidence="2" id="KW-1133">Transmembrane helix</keyword>